<dbReference type="EMBL" id="JACVVK020000318">
    <property type="protein sequence ID" value="KAK7478718.1"/>
    <property type="molecule type" value="Genomic_DNA"/>
</dbReference>
<dbReference type="Proteomes" id="UP001519460">
    <property type="component" value="Unassembled WGS sequence"/>
</dbReference>
<sequence length="57" mass="6140">MQTLICRSLCTTARLLLSNETTEGTAGQPKSRIDQSPKEHDRGEKAGGIDQEVSAPL</sequence>
<evidence type="ECO:0000256" key="1">
    <source>
        <dbReference type="SAM" id="MobiDB-lite"/>
    </source>
</evidence>
<evidence type="ECO:0000313" key="2">
    <source>
        <dbReference type="EMBL" id="KAK7478718.1"/>
    </source>
</evidence>
<feature type="compositionally biased region" description="Basic and acidic residues" evidence="1">
    <location>
        <begin position="31"/>
        <end position="47"/>
    </location>
</feature>
<accession>A0ABD0JV40</accession>
<evidence type="ECO:0000313" key="3">
    <source>
        <dbReference type="Proteomes" id="UP001519460"/>
    </source>
</evidence>
<organism evidence="2 3">
    <name type="scientific">Batillaria attramentaria</name>
    <dbReference type="NCBI Taxonomy" id="370345"/>
    <lineage>
        <taxon>Eukaryota</taxon>
        <taxon>Metazoa</taxon>
        <taxon>Spiralia</taxon>
        <taxon>Lophotrochozoa</taxon>
        <taxon>Mollusca</taxon>
        <taxon>Gastropoda</taxon>
        <taxon>Caenogastropoda</taxon>
        <taxon>Sorbeoconcha</taxon>
        <taxon>Cerithioidea</taxon>
        <taxon>Batillariidae</taxon>
        <taxon>Batillaria</taxon>
    </lineage>
</organism>
<protein>
    <submittedName>
        <fullName evidence="2">Uncharacterized protein</fullName>
    </submittedName>
</protein>
<name>A0ABD0JV40_9CAEN</name>
<comment type="caution">
    <text evidence="2">The sequence shown here is derived from an EMBL/GenBank/DDBJ whole genome shotgun (WGS) entry which is preliminary data.</text>
</comment>
<dbReference type="AlphaFoldDB" id="A0ABD0JV40"/>
<reference evidence="2 3" key="1">
    <citation type="journal article" date="2023" name="Sci. Data">
        <title>Genome assembly of the Korean intertidal mud-creeper Batillaria attramentaria.</title>
        <authorList>
            <person name="Patra A.K."/>
            <person name="Ho P.T."/>
            <person name="Jun S."/>
            <person name="Lee S.J."/>
            <person name="Kim Y."/>
            <person name="Won Y.J."/>
        </authorList>
    </citation>
    <scope>NUCLEOTIDE SEQUENCE [LARGE SCALE GENOMIC DNA]</scope>
    <source>
        <strain evidence="2">Wonlab-2016</strain>
    </source>
</reference>
<feature type="region of interest" description="Disordered" evidence="1">
    <location>
        <begin position="17"/>
        <end position="57"/>
    </location>
</feature>
<proteinExistence type="predicted"/>
<gene>
    <name evidence="2" type="ORF">BaRGS_00030022</name>
</gene>
<feature type="non-terminal residue" evidence="2">
    <location>
        <position position="57"/>
    </location>
</feature>
<keyword evidence="3" id="KW-1185">Reference proteome</keyword>